<protein>
    <submittedName>
        <fullName evidence="9">SURP and G-patch domain-containing protein 1-like</fullName>
    </submittedName>
</protein>
<dbReference type="InterPro" id="IPR035967">
    <property type="entry name" value="SWAP/Surp_sf"/>
</dbReference>
<dbReference type="SUPFAM" id="SSF109905">
    <property type="entry name" value="Surp module (SWAP domain)"/>
    <property type="match status" value="1"/>
</dbReference>
<dbReference type="InterPro" id="IPR000467">
    <property type="entry name" value="G_patch_dom"/>
</dbReference>
<feature type="compositionally biased region" description="Basic residues" evidence="5">
    <location>
        <begin position="331"/>
        <end position="341"/>
    </location>
</feature>
<dbReference type="Gene3D" id="1.10.10.790">
    <property type="entry name" value="Surp module"/>
    <property type="match status" value="1"/>
</dbReference>
<keyword evidence="8" id="KW-1185">Reference proteome</keyword>
<dbReference type="InterPro" id="IPR040169">
    <property type="entry name" value="SUGP1/2"/>
</dbReference>
<feature type="compositionally biased region" description="Low complexity" evidence="5">
    <location>
        <begin position="112"/>
        <end position="126"/>
    </location>
</feature>
<feature type="region of interest" description="Disordered" evidence="5">
    <location>
        <begin position="141"/>
        <end position="178"/>
    </location>
</feature>
<evidence type="ECO:0000259" key="7">
    <source>
        <dbReference type="PROSITE" id="PS50174"/>
    </source>
</evidence>
<keyword evidence="3" id="KW-0508">mRNA splicing</keyword>
<evidence type="ECO:0000313" key="9">
    <source>
        <dbReference type="RefSeq" id="XP_006814600.1"/>
    </source>
</evidence>
<feature type="compositionally biased region" description="Low complexity" evidence="5">
    <location>
        <begin position="1"/>
        <end position="15"/>
    </location>
</feature>
<evidence type="ECO:0000256" key="1">
    <source>
        <dbReference type="ARBA" id="ARBA00004123"/>
    </source>
</evidence>
<evidence type="ECO:0000256" key="4">
    <source>
        <dbReference type="ARBA" id="ARBA00023242"/>
    </source>
</evidence>
<dbReference type="Pfam" id="PF01805">
    <property type="entry name" value="Surp"/>
    <property type="match status" value="1"/>
</dbReference>
<keyword evidence="4" id="KW-0539">Nucleus</keyword>
<feature type="domain" description="SURP motif" evidence="6">
    <location>
        <begin position="181"/>
        <end position="224"/>
    </location>
</feature>
<feature type="region of interest" description="Disordered" evidence="5">
    <location>
        <begin position="1"/>
        <end position="25"/>
    </location>
</feature>
<dbReference type="PROSITE" id="PS50128">
    <property type="entry name" value="SURP"/>
    <property type="match status" value="1"/>
</dbReference>
<sequence length="505" mass="57480">MSYRGSSNQSSFGSGQPYKSTMMTDQERLILERKWEIERKLAEQSAIEEKEKAKAKKTEIKFQIKAPSSSQPKPEPKESANHNIFSNDGSFLAQFKKMQQGMQQSDKGKDVSSGSSTKSKAATATKPIIIGKKIGGMKLELKKTPPNISTKTSLSRADVFEDPDQNESNVSPPEDPETKQVVEQLAKFVAEGGNEVEEIAIERNKDNPAFWFLYKHNSNEYKYYKHLLKQLQKNSNPHEVDNSCTKNAGKDVVEKEGGKRKRKNRWLSEEPDYVSVEKIAATMDVNPAGLKGTSVLSAEQQKQLLEQQEMQKMYQAILSKRQGSTAGSSHSVKKHGGKRRNKYEYDSDEDTEGGTWEHKKRAEEMNMTQEEAFRQTSVNKGKHFIGDFLPPEELERFMEHVKSLKEGKIPDWSDYKEFKLKEDNIGYQMLQKAGWKEGEGLGSEGQGRKDPVNKGKTTMDTAGLGTEKPGDLQAEDDEFEMFRKRMMLAYRFRPNPLNNPRRPYY</sequence>
<evidence type="ECO:0000256" key="5">
    <source>
        <dbReference type="SAM" id="MobiDB-lite"/>
    </source>
</evidence>
<feature type="region of interest" description="Disordered" evidence="5">
    <location>
        <begin position="46"/>
        <end position="126"/>
    </location>
</feature>
<feature type="region of interest" description="Disordered" evidence="5">
    <location>
        <begin position="437"/>
        <end position="474"/>
    </location>
</feature>
<comment type="subcellular location">
    <subcellularLocation>
        <location evidence="1">Nucleus</location>
    </subcellularLocation>
</comment>
<gene>
    <name evidence="9" type="primary">LOC100375759</name>
</gene>
<evidence type="ECO:0000313" key="8">
    <source>
        <dbReference type="Proteomes" id="UP000694865"/>
    </source>
</evidence>
<feature type="domain" description="G-patch" evidence="7">
    <location>
        <begin position="422"/>
        <end position="469"/>
    </location>
</feature>
<dbReference type="Proteomes" id="UP000694865">
    <property type="component" value="Unplaced"/>
</dbReference>
<dbReference type="PROSITE" id="PS50174">
    <property type="entry name" value="G_PATCH"/>
    <property type="match status" value="1"/>
</dbReference>
<reference evidence="9" key="1">
    <citation type="submission" date="2025-08" db="UniProtKB">
        <authorList>
            <consortium name="RefSeq"/>
        </authorList>
    </citation>
    <scope>IDENTIFICATION</scope>
    <source>
        <tissue evidence="9">Testes</tissue>
    </source>
</reference>
<dbReference type="SMART" id="SM00648">
    <property type="entry name" value="SWAP"/>
    <property type="match status" value="1"/>
</dbReference>
<accession>A0ABM0M3K9</accession>
<evidence type="ECO:0000256" key="3">
    <source>
        <dbReference type="ARBA" id="ARBA00023187"/>
    </source>
</evidence>
<feature type="compositionally biased region" description="Polar residues" evidence="5">
    <location>
        <begin position="146"/>
        <end position="155"/>
    </location>
</feature>
<dbReference type="RefSeq" id="XP_006814600.1">
    <property type="nucleotide sequence ID" value="XM_006814537.1"/>
</dbReference>
<name>A0ABM0M3K9_SACKO</name>
<evidence type="ECO:0000259" key="6">
    <source>
        <dbReference type="PROSITE" id="PS50128"/>
    </source>
</evidence>
<feature type="compositionally biased region" description="Polar residues" evidence="5">
    <location>
        <begin position="321"/>
        <end position="330"/>
    </location>
</feature>
<feature type="compositionally biased region" description="Basic and acidic residues" evidence="5">
    <location>
        <begin position="46"/>
        <end position="62"/>
    </location>
</feature>
<keyword evidence="2" id="KW-0507">mRNA processing</keyword>
<dbReference type="PANTHER" id="PTHR23340">
    <property type="entry name" value="ARGININE/SERINE RICH SPLICING FACTOR SF4/14"/>
    <property type="match status" value="1"/>
</dbReference>
<proteinExistence type="predicted"/>
<dbReference type="Pfam" id="PF01585">
    <property type="entry name" value="G-patch"/>
    <property type="match status" value="1"/>
</dbReference>
<dbReference type="InterPro" id="IPR000061">
    <property type="entry name" value="Surp"/>
</dbReference>
<organism evidence="8 9">
    <name type="scientific">Saccoglossus kowalevskii</name>
    <name type="common">Acorn worm</name>
    <dbReference type="NCBI Taxonomy" id="10224"/>
    <lineage>
        <taxon>Eukaryota</taxon>
        <taxon>Metazoa</taxon>
        <taxon>Hemichordata</taxon>
        <taxon>Enteropneusta</taxon>
        <taxon>Harrimaniidae</taxon>
        <taxon>Saccoglossus</taxon>
    </lineage>
</organism>
<dbReference type="SMART" id="SM00443">
    <property type="entry name" value="G_patch"/>
    <property type="match status" value="1"/>
</dbReference>
<dbReference type="PANTHER" id="PTHR23340:SF0">
    <property type="entry name" value="SURP AND G-PATCH DOMAIN-CONTAINING PROTEIN 1 ISOFORM X1"/>
    <property type="match status" value="1"/>
</dbReference>
<dbReference type="GeneID" id="100375759"/>
<feature type="region of interest" description="Disordered" evidence="5">
    <location>
        <begin position="320"/>
        <end position="356"/>
    </location>
</feature>
<evidence type="ECO:0000256" key="2">
    <source>
        <dbReference type="ARBA" id="ARBA00022664"/>
    </source>
</evidence>